<name>A0ABP8QS40_9BACT</name>
<dbReference type="Proteomes" id="UP001501243">
    <property type="component" value="Unassembled WGS sequence"/>
</dbReference>
<protein>
    <recommendedName>
        <fullName evidence="3">STAS/SEC14 domain-containing protein</fullName>
    </recommendedName>
</protein>
<accession>A0ABP8QS40</accession>
<evidence type="ECO:0008006" key="3">
    <source>
        <dbReference type="Google" id="ProtNLM"/>
    </source>
</evidence>
<evidence type="ECO:0000313" key="1">
    <source>
        <dbReference type="EMBL" id="GAA4508388.1"/>
    </source>
</evidence>
<proteinExistence type="predicted"/>
<evidence type="ECO:0000313" key="2">
    <source>
        <dbReference type="Proteomes" id="UP001501243"/>
    </source>
</evidence>
<organism evidence="1 2">
    <name type="scientific">Hymenobacter ginsengisoli</name>
    <dbReference type="NCBI Taxonomy" id="1051626"/>
    <lineage>
        <taxon>Bacteria</taxon>
        <taxon>Pseudomonadati</taxon>
        <taxon>Bacteroidota</taxon>
        <taxon>Cytophagia</taxon>
        <taxon>Cytophagales</taxon>
        <taxon>Hymenobacteraceae</taxon>
        <taxon>Hymenobacter</taxon>
    </lineage>
</organism>
<keyword evidence="2" id="KW-1185">Reference proteome</keyword>
<gene>
    <name evidence="1" type="ORF">GCM10023172_40400</name>
</gene>
<reference evidence="2" key="1">
    <citation type="journal article" date="2019" name="Int. J. Syst. Evol. Microbiol.">
        <title>The Global Catalogue of Microorganisms (GCM) 10K type strain sequencing project: providing services to taxonomists for standard genome sequencing and annotation.</title>
        <authorList>
            <consortium name="The Broad Institute Genomics Platform"/>
            <consortium name="The Broad Institute Genome Sequencing Center for Infectious Disease"/>
            <person name="Wu L."/>
            <person name="Ma J."/>
        </authorList>
    </citation>
    <scope>NUCLEOTIDE SEQUENCE [LARGE SCALE GENOMIC DNA]</scope>
    <source>
        <strain evidence="2">JCM 17841</strain>
    </source>
</reference>
<dbReference type="EMBL" id="BAABGQ010000012">
    <property type="protein sequence ID" value="GAA4508388.1"/>
    <property type="molecule type" value="Genomic_DNA"/>
</dbReference>
<comment type="caution">
    <text evidence="1">The sequence shown here is derived from an EMBL/GenBank/DDBJ whole genome shotgun (WGS) entry which is preliminary data.</text>
</comment>
<dbReference type="RefSeq" id="WP_208132151.1">
    <property type="nucleotide sequence ID" value="NZ_BAABGQ010000012.1"/>
</dbReference>
<sequence length="136" mass="15397">MPAASPAHLVYFQNAVARLLEHPHGYAVVEYQPGPRQLPDLQGLLAQLAQLLTQRRWNRVLADQRNMQPYSPEESDWIRDHWLTRGTTFHGAVLLPHDVFARLTSSQLVLEAKAASLSYRLFDDQADAEAWLGKVA</sequence>